<organism evidence="4 5">
    <name type="scientific">Dispira parvispora</name>
    <dbReference type="NCBI Taxonomy" id="1520584"/>
    <lineage>
        <taxon>Eukaryota</taxon>
        <taxon>Fungi</taxon>
        <taxon>Fungi incertae sedis</taxon>
        <taxon>Zoopagomycota</taxon>
        <taxon>Kickxellomycotina</taxon>
        <taxon>Dimargaritomycetes</taxon>
        <taxon>Dimargaritales</taxon>
        <taxon>Dimargaritaceae</taxon>
        <taxon>Dispira</taxon>
    </lineage>
</organism>
<protein>
    <submittedName>
        <fullName evidence="4">Intracellular distribution of mitochondria</fullName>
    </submittedName>
</protein>
<keyword evidence="5" id="KW-1185">Reference proteome</keyword>
<dbReference type="InterPro" id="IPR033646">
    <property type="entry name" value="CLU-central"/>
</dbReference>
<dbReference type="Pfam" id="PF15044">
    <property type="entry name" value="CLU_N"/>
    <property type="match status" value="1"/>
</dbReference>
<feature type="region of interest" description="Disordered" evidence="2">
    <location>
        <begin position="661"/>
        <end position="716"/>
    </location>
</feature>
<reference evidence="4" key="1">
    <citation type="submission" date="2022-07" db="EMBL/GenBank/DDBJ databases">
        <title>Phylogenomic reconstructions and comparative analyses of Kickxellomycotina fungi.</title>
        <authorList>
            <person name="Reynolds N.K."/>
            <person name="Stajich J.E."/>
            <person name="Barry K."/>
            <person name="Grigoriev I.V."/>
            <person name="Crous P."/>
            <person name="Smith M.E."/>
        </authorList>
    </citation>
    <scope>NUCLEOTIDE SEQUENCE</scope>
    <source>
        <strain evidence="4">RSA 1196</strain>
    </source>
</reference>
<sequence length="1300" mass="142966">MTQTTESEHTKQKEVPEVAEQGSSVEEAPSPEQQALTLSVKIPDGQVLTLLAAPSETVGDIKQNIIESPESCMHSCFHLTLNGEKLNEFADLGSVEGLQDGGELVLAQDLYTDREVRAHVNRLRDLLIGPYKPAVYSLGVDAGASIFHSLPGVTKDTLADPSSDETTNGADAAKRPGKGGKKGKGSSKGGSDQVNGKPNSKSASKKNKKKDAEEVAPAVQHAFNKFDASLLSLSKYFPRSYHRSRQVPQCLTSLSVSGWNPVPQYRRLQGDLLYIVVTTLEGTTFHITGAETGFYVSHSSRSKFDPSPFDTLPGYMNHSLILLLEGLSPKFNTQFKKLQRFITDKPMLEVLPTAVPHVSYPWCVGVHSNNGVALQQHTFDVARSSEPLLQHGVDGSDSLRDWNDELQSHRELPRTTLQERVLRDRLLHKIQADFTEAAVKGAQAVVEGNVVPLNPLDPAETHMYIYNNIFFSKALDGRGTFTALGGDEAAHVATGKDLEGVRILNSIDLEGVCTLGTAIVDYKGERIVAQSIVPGIFRQQEDTAAAYGSVDNGETVRSDPKFHAMAGKVAEFLHIDQNTVQDAQGDRHTLHGSIETKGITGSDGRNYLLDLFRLNPVDIEFQESEGKAAEGRPVYPHSLTLLRPELVDLYWEHKAREATLERAAQAAETKEEAAGKSDKEGESDSTPAATAQTAETEGKSETEKTESEPSRSDFSLAFNPDAFCEIKIPEDEEAKTTQKDQEDKVRAASQYLRDVVIPKVLADLVSFEVTVVDNGSLAKFLHRRGVNIRYLGRLAQLLDEMDDHVKVTKVKRTLHQSLIVRGVKHLFRKLLGTLHVREVPHCVAHVLNCVLGTQTNSQPKPTFPPGKGALKGAQVYQKLNPESLRAMLKEEILLRYRYALPDSALEFDHSQCVALLRDISLTVGLQMAAYDYPFTSESPCQPDAPRRSTTFYARDVVALIPKVKDASGRSLFAEQTFEAGRISLAQGQRQLGLELLLESLALHEQTYGFLHPETGRCYTHIAMMYYHLGEKEAAADFQRKAIVISERTQGLDDHDTIQNYLNLGLYEYALENTQVALHCLKHTLDMWHLLHGKGHLDLATVYNNIGVMLQSLQDFEMSCEFFKQSHQIHEAVLGSEHVVTATSNHTLAKAYALCGDFKTALQVEKQAYHIFQAKLGEDDPKTKESNTWLKDLTASAVFSAKVALSQQLADQRQKVQRLRQQGVTASQIAFPSNTGAESADGQQSTGKPSGVAGSKGHLPLQELMAYIVGGPNDATASKSDNQGGKSKQQAKGLKKSHRRV</sequence>
<dbReference type="Pfam" id="PF13424">
    <property type="entry name" value="TPR_12"/>
    <property type="match status" value="2"/>
</dbReference>
<feature type="compositionally biased region" description="Basic residues" evidence="2">
    <location>
        <begin position="175"/>
        <end position="185"/>
    </location>
</feature>
<dbReference type="CDD" id="cd15466">
    <property type="entry name" value="CLU-central"/>
    <property type="match status" value="1"/>
</dbReference>
<dbReference type="InterPro" id="IPR023231">
    <property type="entry name" value="GSKIP_dom_sf"/>
</dbReference>
<dbReference type="InterPro" id="IPR019734">
    <property type="entry name" value="TPR_rpt"/>
</dbReference>
<dbReference type="GO" id="GO:0003729">
    <property type="term" value="F:mRNA binding"/>
    <property type="evidence" value="ECO:0007669"/>
    <property type="project" value="TreeGrafter"/>
</dbReference>
<dbReference type="PANTHER" id="PTHR12601">
    <property type="entry name" value="EUKARYOTIC TRANSLATION INITIATION FACTOR 3 SUBUNIT EIF-3"/>
    <property type="match status" value="1"/>
</dbReference>
<dbReference type="InterPro" id="IPR011990">
    <property type="entry name" value="TPR-like_helical_dom_sf"/>
</dbReference>
<dbReference type="Pfam" id="PF12807">
    <property type="entry name" value="eIF3_p135"/>
    <property type="match status" value="1"/>
</dbReference>
<evidence type="ECO:0000259" key="3">
    <source>
        <dbReference type="PROSITE" id="PS51823"/>
    </source>
</evidence>
<dbReference type="InterPro" id="IPR029071">
    <property type="entry name" value="Ubiquitin-like_domsf"/>
</dbReference>
<dbReference type="OrthoDB" id="1414216at2759"/>
<feature type="compositionally biased region" description="Polar residues" evidence="2">
    <location>
        <begin position="1274"/>
        <end position="1289"/>
    </location>
</feature>
<dbReference type="PROSITE" id="PS51823">
    <property type="entry name" value="CLU"/>
    <property type="match status" value="1"/>
</dbReference>
<feature type="compositionally biased region" description="Polar residues" evidence="2">
    <location>
        <begin position="1224"/>
        <end position="1247"/>
    </location>
</feature>
<feature type="compositionally biased region" description="Low complexity" evidence="2">
    <location>
        <begin position="189"/>
        <end position="202"/>
    </location>
</feature>
<gene>
    <name evidence="4" type="primary">CLU1</name>
    <name evidence="4" type="ORF">IWQ62_000027</name>
</gene>
<feature type="compositionally biased region" description="Basic and acidic residues" evidence="2">
    <location>
        <begin position="1"/>
        <end position="16"/>
    </location>
</feature>
<feature type="region of interest" description="Disordered" evidence="2">
    <location>
        <begin position="1"/>
        <end position="34"/>
    </location>
</feature>
<dbReference type="SUPFAM" id="SSF48452">
    <property type="entry name" value="TPR-like"/>
    <property type="match status" value="2"/>
</dbReference>
<dbReference type="GO" id="GO:0005737">
    <property type="term" value="C:cytoplasm"/>
    <property type="evidence" value="ECO:0007669"/>
    <property type="project" value="TreeGrafter"/>
</dbReference>
<dbReference type="Proteomes" id="UP001150925">
    <property type="component" value="Unassembled WGS sequence"/>
</dbReference>
<accession>A0A9W8AWV0</accession>
<dbReference type="EMBL" id="JANBPY010000001">
    <property type="protein sequence ID" value="KAJ1970300.1"/>
    <property type="molecule type" value="Genomic_DNA"/>
</dbReference>
<feature type="compositionally biased region" description="Basic and acidic residues" evidence="2">
    <location>
        <begin position="668"/>
        <end position="682"/>
    </location>
</feature>
<proteinExistence type="predicted"/>
<keyword evidence="1" id="KW-0963">Cytoplasm</keyword>
<dbReference type="InterPro" id="IPR027523">
    <property type="entry name" value="CLU_prot"/>
</dbReference>
<dbReference type="SMART" id="SM00028">
    <property type="entry name" value="TPR"/>
    <property type="match status" value="3"/>
</dbReference>
<dbReference type="SUPFAM" id="SSF54236">
    <property type="entry name" value="Ubiquitin-like"/>
    <property type="match status" value="1"/>
</dbReference>
<evidence type="ECO:0000256" key="1">
    <source>
        <dbReference type="ARBA" id="ARBA00022490"/>
    </source>
</evidence>
<evidence type="ECO:0000256" key="2">
    <source>
        <dbReference type="SAM" id="MobiDB-lite"/>
    </source>
</evidence>
<feature type="compositionally biased region" description="Basic and acidic residues" evidence="2">
    <location>
        <begin position="696"/>
        <end position="711"/>
    </location>
</feature>
<feature type="region of interest" description="Disordered" evidence="2">
    <location>
        <begin position="1224"/>
        <end position="1300"/>
    </location>
</feature>
<dbReference type="PANTHER" id="PTHR12601:SF6">
    <property type="entry name" value="CLUSTERED MITOCHONDRIA PROTEIN HOMOLOG"/>
    <property type="match status" value="1"/>
</dbReference>
<dbReference type="Gene3D" id="1.25.40.10">
    <property type="entry name" value="Tetratricopeptide repeat domain"/>
    <property type="match status" value="2"/>
</dbReference>
<comment type="caution">
    <text evidence="4">The sequence shown here is derived from an EMBL/GenBank/DDBJ whole genome shotgun (WGS) entry which is preliminary data.</text>
</comment>
<dbReference type="Pfam" id="PF13236">
    <property type="entry name" value="CLU"/>
    <property type="match status" value="1"/>
</dbReference>
<evidence type="ECO:0000313" key="4">
    <source>
        <dbReference type="EMBL" id="KAJ1970300.1"/>
    </source>
</evidence>
<feature type="region of interest" description="Disordered" evidence="2">
    <location>
        <begin position="158"/>
        <end position="216"/>
    </location>
</feature>
<dbReference type="GO" id="GO:0048312">
    <property type="term" value="P:intracellular distribution of mitochondria"/>
    <property type="evidence" value="ECO:0007669"/>
    <property type="project" value="TreeGrafter"/>
</dbReference>
<feature type="compositionally biased region" description="Low complexity" evidence="2">
    <location>
        <begin position="686"/>
        <end position="695"/>
    </location>
</feature>
<name>A0A9W8AWV0_9FUNG</name>
<dbReference type="InterPro" id="IPR025697">
    <property type="entry name" value="CLU_dom"/>
</dbReference>
<dbReference type="InterPro" id="IPR028275">
    <property type="entry name" value="CLU_N"/>
</dbReference>
<feature type="domain" description="Clu" evidence="3">
    <location>
        <begin position="380"/>
        <end position="622"/>
    </location>
</feature>
<dbReference type="SUPFAM" id="SSF103107">
    <property type="entry name" value="Hypothetical protein c14orf129, hspc210"/>
    <property type="match status" value="1"/>
</dbReference>
<dbReference type="CDD" id="cd17039">
    <property type="entry name" value="Ubl_ubiquitin_like"/>
    <property type="match status" value="1"/>
</dbReference>
<evidence type="ECO:0000313" key="5">
    <source>
        <dbReference type="Proteomes" id="UP001150925"/>
    </source>
</evidence>